<dbReference type="InterPro" id="IPR018966">
    <property type="entry name" value="VTC_domain"/>
</dbReference>
<dbReference type="Gene3D" id="3.20.100.30">
    <property type="entry name" value="VTC, catalytic tunnel domain"/>
    <property type="match status" value="1"/>
</dbReference>
<dbReference type="InterPro" id="IPR042267">
    <property type="entry name" value="VTC_sf"/>
</dbReference>
<dbReference type="Proteomes" id="UP000824002">
    <property type="component" value="Unassembled WGS sequence"/>
</dbReference>
<name>A0A9D1FK63_9FIRM</name>
<sequence length="231" mass="27150">MNEVYRQEKKYFMTLVNMRNLSGLLEPVMIPDAHNGSQGYRIRSLYFDTIHEKDYEDKIDGLEIRRKIRLRIYDPAADFAMLEMKQKEGGYQKKRSLRLSRRDAQQIVQGRYDSLLQYNDPFAAECCGLMHWQCYRPKTIVEYNRQAYIAKENKIRVTLDYEIRATETNLDLFCPVLNLYPVLDPFNGVLEVKYNGFLLSYIKNLVNAANRSELSVSKYCLARSASMKFGF</sequence>
<feature type="domain" description="VTC" evidence="1">
    <location>
        <begin position="6"/>
        <end position="223"/>
    </location>
</feature>
<dbReference type="EMBL" id="DVJP01000010">
    <property type="protein sequence ID" value="HIS75311.1"/>
    <property type="molecule type" value="Genomic_DNA"/>
</dbReference>
<evidence type="ECO:0000313" key="2">
    <source>
        <dbReference type="EMBL" id="HIS75311.1"/>
    </source>
</evidence>
<evidence type="ECO:0000313" key="3">
    <source>
        <dbReference type="Proteomes" id="UP000824002"/>
    </source>
</evidence>
<dbReference type="Pfam" id="PF09359">
    <property type="entry name" value="VTC"/>
    <property type="match status" value="1"/>
</dbReference>
<reference evidence="2" key="2">
    <citation type="journal article" date="2021" name="PeerJ">
        <title>Extensive microbial diversity within the chicken gut microbiome revealed by metagenomics and culture.</title>
        <authorList>
            <person name="Gilroy R."/>
            <person name="Ravi A."/>
            <person name="Getino M."/>
            <person name="Pursley I."/>
            <person name="Horton D.L."/>
            <person name="Alikhan N.F."/>
            <person name="Baker D."/>
            <person name="Gharbi K."/>
            <person name="Hall N."/>
            <person name="Watson M."/>
            <person name="Adriaenssens E.M."/>
            <person name="Foster-Nyarko E."/>
            <person name="Jarju S."/>
            <person name="Secka A."/>
            <person name="Antonio M."/>
            <person name="Oren A."/>
            <person name="Chaudhuri R.R."/>
            <person name="La Ragione R."/>
            <person name="Hildebrand F."/>
            <person name="Pallen M.J."/>
        </authorList>
    </citation>
    <scope>NUCLEOTIDE SEQUENCE</scope>
    <source>
        <strain evidence="2">CHK199-13235</strain>
    </source>
</reference>
<evidence type="ECO:0000259" key="1">
    <source>
        <dbReference type="Pfam" id="PF09359"/>
    </source>
</evidence>
<dbReference type="GO" id="GO:0006799">
    <property type="term" value="P:polyphosphate biosynthetic process"/>
    <property type="evidence" value="ECO:0007669"/>
    <property type="project" value="UniProtKB-ARBA"/>
</dbReference>
<proteinExistence type="predicted"/>
<dbReference type="CDD" id="cd07750">
    <property type="entry name" value="PolyPPase_VTC_like"/>
    <property type="match status" value="1"/>
</dbReference>
<dbReference type="AlphaFoldDB" id="A0A9D1FK63"/>
<protein>
    <submittedName>
        <fullName evidence="2">Polyphosphate polymerase domain-containing protein</fullName>
    </submittedName>
</protein>
<reference evidence="2" key="1">
    <citation type="submission" date="2020-10" db="EMBL/GenBank/DDBJ databases">
        <authorList>
            <person name="Gilroy R."/>
        </authorList>
    </citation>
    <scope>NUCLEOTIDE SEQUENCE</scope>
    <source>
        <strain evidence="2">CHK199-13235</strain>
    </source>
</reference>
<gene>
    <name evidence="2" type="ORF">IAB51_00730</name>
</gene>
<accession>A0A9D1FK63</accession>
<comment type="caution">
    <text evidence="2">The sequence shown here is derived from an EMBL/GenBank/DDBJ whole genome shotgun (WGS) entry which is preliminary data.</text>
</comment>
<organism evidence="2 3">
    <name type="scientific">Candidatus Merdivicinus excrementipullorum</name>
    <dbReference type="NCBI Taxonomy" id="2840867"/>
    <lineage>
        <taxon>Bacteria</taxon>
        <taxon>Bacillati</taxon>
        <taxon>Bacillota</taxon>
        <taxon>Clostridia</taxon>
        <taxon>Eubacteriales</taxon>
        <taxon>Oscillospiraceae</taxon>
        <taxon>Oscillospiraceae incertae sedis</taxon>
        <taxon>Candidatus Merdivicinus</taxon>
    </lineage>
</organism>